<reference evidence="1" key="1">
    <citation type="journal article" date="2014" name="Int. J. Syst. Evol. Microbiol.">
        <title>Complete genome sequence of Corynebacterium casei LMG S-19264T (=DSM 44701T), isolated from a smear-ripened cheese.</title>
        <authorList>
            <consortium name="US DOE Joint Genome Institute (JGI-PGF)"/>
            <person name="Walter F."/>
            <person name="Albersmeier A."/>
            <person name="Kalinowski J."/>
            <person name="Ruckert C."/>
        </authorList>
    </citation>
    <scope>NUCLEOTIDE SEQUENCE</scope>
    <source>
        <strain evidence="1">JCM 30804</strain>
    </source>
</reference>
<protein>
    <submittedName>
        <fullName evidence="1">Uncharacterized protein</fullName>
    </submittedName>
</protein>
<proteinExistence type="predicted"/>
<dbReference type="RefSeq" id="WP_188920130.1">
    <property type="nucleotide sequence ID" value="NZ_BMPZ01000004.1"/>
</dbReference>
<evidence type="ECO:0000313" key="1">
    <source>
        <dbReference type="EMBL" id="GGI81397.1"/>
    </source>
</evidence>
<organism evidence="1 2">
    <name type="scientific">Shewanella gelidii</name>
    <dbReference type="NCBI Taxonomy" id="1642821"/>
    <lineage>
        <taxon>Bacteria</taxon>
        <taxon>Pseudomonadati</taxon>
        <taxon>Pseudomonadota</taxon>
        <taxon>Gammaproteobacteria</taxon>
        <taxon>Alteromonadales</taxon>
        <taxon>Shewanellaceae</taxon>
        <taxon>Shewanella</taxon>
    </lineage>
</organism>
<reference evidence="1" key="2">
    <citation type="submission" date="2020-09" db="EMBL/GenBank/DDBJ databases">
        <authorList>
            <person name="Sun Q."/>
            <person name="Ohkuma M."/>
        </authorList>
    </citation>
    <scope>NUCLEOTIDE SEQUENCE</scope>
    <source>
        <strain evidence="1">JCM 30804</strain>
    </source>
</reference>
<name>A0A917NA18_9GAMM</name>
<dbReference type="AlphaFoldDB" id="A0A917NA18"/>
<dbReference type="Proteomes" id="UP000613743">
    <property type="component" value="Unassembled WGS sequence"/>
</dbReference>
<dbReference type="EMBL" id="BMPZ01000004">
    <property type="protein sequence ID" value="GGI81397.1"/>
    <property type="molecule type" value="Genomic_DNA"/>
</dbReference>
<sequence length="86" mass="10226">MKRTTPAIETWFELRGEHWVFKFSKHHSNPPRMAANACPYFMQDDEDEMVDDELISCLNCVYRRWNSQSFECVKLALLSHQRDSEA</sequence>
<accession>A0A917NA18</accession>
<gene>
    <name evidence="1" type="ORF">GCM10009332_18440</name>
</gene>
<keyword evidence="2" id="KW-1185">Reference proteome</keyword>
<comment type="caution">
    <text evidence="1">The sequence shown here is derived from an EMBL/GenBank/DDBJ whole genome shotgun (WGS) entry which is preliminary data.</text>
</comment>
<evidence type="ECO:0000313" key="2">
    <source>
        <dbReference type="Proteomes" id="UP000613743"/>
    </source>
</evidence>